<name>F9FD84_FUSOF</name>
<reference evidence="2" key="1">
    <citation type="journal article" date="2012" name="Mol. Plant Microbe Interact.">
        <title>A highly conserved effector in Fusarium oxysporum is required for full virulence on Arabidopsis.</title>
        <authorList>
            <person name="Thatcher L.F."/>
            <person name="Gardiner D.M."/>
            <person name="Kazan K."/>
            <person name="Manners J."/>
        </authorList>
    </citation>
    <scope>NUCLEOTIDE SEQUENCE [LARGE SCALE GENOMIC DNA]</scope>
    <source>
        <strain evidence="2">Fo5176</strain>
    </source>
</reference>
<accession>F9FD84</accession>
<sequence length="335" mass="39243">MSDISVTFTAASNIDKWEEMKPAVIYTWLQQACSLKHLVFILREEYNIISTYLLRSIIDDIEPCLNQTIGKRPAGLTSKDGGLATYKKRQTGTHQSSSAQPPRRRKGTKFKAREDDSRVLLSLHPQNGALSPSYAFRLPEFVFYSIDVFVSHSLKERLYQQPKARDLIHAKVEIDYSLCWQEIADLYQAAEGYFKGECWKKFVNTIKKARLEIRILAGLLDSQPEEFQKMWQQAMITRFWRICHRLIKLDLRWPQYGYSFLLDFLIEFERLMSLFYGKSNPLGQLLRAIVQVDKEHIQMVVRNGASRTIGVMAPMIDERQRRMVMFAWTDFMYRN</sequence>
<comment type="caution">
    <text evidence="2">The sequence shown here is derived from an EMBL/GenBank/DDBJ whole genome shotgun (WGS) entry which is preliminary data.</text>
</comment>
<evidence type="ECO:0000256" key="1">
    <source>
        <dbReference type="SAM" id="MobiDB-lite"/>
    </source>
</evidence>
<proteinExistence type="predicted"/>
<protein>
    <recommendedName>
        <fullName evidence="3">Clr5 domain-containing protein</fullName>
    </recommendedName>
</protein>
<dbReference type="AlphaFoldDB" id="F9FD84"/>
<evidence type="ECO:0000313" key="2">
    <source>
        <dbReference type="EMBL" id="EGU85140.1"/>
    </source>
</evidence>
<dbReference type="OrthoDB" id="5308957at2759"/>
<evidence type="ECO:0008006" key="3">
    <source>
        <dbReference type="Google" id="ProtNLM"/>
    </source>
</evidence>
<organism evidence="2">
    <name type="scientific">Fusarium oxysporum (strain Fo5176)</name>
    <name type="common">Fusarium vascular wilt</name>
    <dbReference type="NCBI Taxonomy" id="660025"/>
    <lineage>
        <taxon>Eukaryota</taxon>
        <taxon>Fungi</taxon>
        <taxon>Dikarya</taxon>
        <taxon>Ascomycota</taxon>
        <taxon>Pezizomycotina</taxon>
        <taxon>Sordariomycetes</taxon>
        <taxon>Hypocreomycetidae</taxon>
        <taxon>Hypocreales</taxon>
        <taxon>Nectriaceae</taxon>
        <taxon>Fusarium</taxon>
        <taxon>Fusarium oxysporum species complex</taxon>
    </lineage>
</organism>
<gene>
    <name evidence="2" type="ORF">FOXB_04362</name>
</gene>
<dbReference type="EMBL" id="AFQF01001379">
    <property type="protein sequence ID" value="EGU85140.1"/>
    <property type="molecule type" value="Genomic_DNA"/>
</dbReference>
<feature type="region of interest" description="Disordered" evidence="1">
    <location>
        <begin position="79"/>
        <end position="113"/>
    </location>
</feature>